<dbReference type="GO" id="GO:0006281">
    <property type="term" value="P:DNA repair"/>
    <property type="evidence" value="ECO:0007669"/>
    <property type="project" value="EnsemblFungi"/>
</dbReference>
<evidence type="ECO:0000256" key="6">
    <source>
        <dbReference type="SAM" id="Coils"/>
    </source>
</evidence>
<proteinExistence type="predicted"/>
<dbReference type="OrthoDB" id="16041at2759"/>
<dbReference type="CDD" id="cd16908">
    <property type="entry name" value="YEATS_Yaf9_like"/>
    <property type="match status" value="1"/>
</dbReference>
<organism evidence="8 9">
    <name type="scientific">Neolecta irregularis (strain DAH-3)</name>
    <dbReference type="NCBI Taxonomy" id="1198029"/>
    <lineage>
        <taxon>Eukaryota</taxon>
        <taxon>Fungi</taxon>
        <taxon>Dikarya</taxon>
        <taxon>Ascomycota</taxon>
        <taxon>Taphrinomycotina</taxon>
        <taxon>Neolectales</taxon>
        <taxon>Neolectaceae</taxon>
        <taxon>Neolecta</taxon>
    </lineage>
</organism>
<evidence type="ECO:0000313" key="8">
    <source>
        <dbReference type="EMBL" id="OLL25426.1"/>
    </source>
</evidence>
<dbReference type="Gene3D" id="2.60.40.1970">
    <property type="entry name" value="YEATS domain"/>
    <property type="match status" value="1"/>
</dbReference>
<dbReference type="PROSITE" id="PS51037">
    <property type="entry name" value="YEATS"/>
    <property type="match status" value="1"/>
</dbReference>
<keyword evidence="3" id="KW-0804">Transcription</keyword>
<dbReference type="Pfam" id="PF03366">
    <property type="entry name" value="YEATS"/>
    <property type="match status" value="1"/>
</dbReference>
<evidence type="ECO:0000313" key="9">
    <source>
        <dbReference type="Proteomes" id="UP000186594"/>
    </source>
</evidence>
<dbReference type="PANTHER" id="PTHR47573:SF1">
    <property type="entry name" value="PROTEIN AF-9 HOMOLOG"/>
    <property type="match status" value="1"/>
</dbReference>
<protein>
    <recommendedName>
        <fullName evidence="1">Protein AF-9 homolog</fullName>
    </recommendedName>
</protein>
<keyword evidence="6" id="KW-0175">Coiled coil</keyword>
<keyword evidence="4 5" id="KW-0539">Nucleus</keyword>
<dbReference type="GO" id="GO:0035267">
    <property type="term" value="C:NuA4 histone acetyltransferase complex"/>
    <property type="evidence" value="ECO:0007669"/>
    <property type="project" value="EnsemblFungi"/>
</dbReference>
<keyword evidence="2" id="KW-0805">Transcription regulation</keyword>
<dbReference type="PANTHER" id="PTHR47573">
    <property type="entry name" value="PROTEIN AF-9 HOMOLOG"/>
    <property type="match status" value="1"/>
</dbReference>
<evidence type="ECO:0000259" key="7">
    <source>
        <dbReference type="PROSITE" id="PS51037"/>
    </source>
</evidence>
<feature type="domain" description="YEATS" evidence="7">
    <location>
        <begin position="7"/>
        <end position="150"/>
    </location>
</feature>
<dbReference type="Proteomes" id="UP000186594">
    <property type="component" value="Unassembled WGS sequence"/>
</dbReference>
<name>A0A1U7LRY0_NEOID</name>
<dbReference type="OMA" id="VKPYHNE"/>
<dbReference type="InterPro" id="IPR038704">
    <property type="entry name" value="YEAST_sf"/>
</dbReference>
<evidence type="ECO:0000256" key="5">
    <source>
        <dbReference type="PROSITE-ProRule" id="PRU00376"/>
    </source>
</evidence>
<dbReference type="AlphaFoldDB" id="A0A1U7LRY0"/>
<dbReference type="InterPro" id="IPR055129">
    <property type="entry name" value="YEATS_dom"/>
</dbReference>
<feature type="coiled-coil region" evidence="6">
    <location>
        <begin position="167"/>
        <end position="208"/>
    </location>
</feature>
<dbReference type="EMBL" id="LXFE01000411">
    <property type="protein sequence ID" value="OLL25426.1"/>
    <property type="molecule type" value="Genomic_DNA"/>
</dbReference>
<accession>A0A1U7LRY0</accession>
<dbReference type="GO" id="GO:0006355">
    <property type="term" value="P:regulation of DNA-templated transcription"/>
    <property type="evidence" value="ECO:0007669"/>
    <property type="project" value="InterPro"/>
</dbReference>
<evidence type="ECO:0000256" key="1">
    <source>
        <dbReference type="ARBA" id="ARBA00022408"/>
    </source>
</evidence>
<dbReference type="GO" id="GO:0000812">
    <property type="term" value="C:Swr1 complex"/>
    <property type="evidence" value="ECO:0007669"/>
    <property type="project" value="EnsemblFungi"/>
</dbReference>
<comment type="caution">
    <text evidence="8">The sequence shown here is derived from an EMBL/GenBank/DDBJ whole genome shotgun (WGS) entry which is preliminary data.</text>
</comment>
<dbReference type="STRING" id="1198029.A0A1U7LRY0"/>
<evidence type="ECO:0000256" key="2">
    <source>
        <dbReference type="ARBA" id="ARBA00023015"/>
    </source>
</evidence>
<sequence>MTGPIKRVKGVQIYRPIIYGNKAKPLGNKKDPTSDHTHEWTISVQGINGADISHFIKKVTFKLHDTYANPTRVCENPPYEVTETGWGEFEIQIRINFVSEANEKAQMFYHHLKIHPYGIEDPEGIVSSFQYEEVVFNEPMEAMYDILTSNGNVQVPKERSQGNQWAYRTELEEADRITTQLKEVQQKTEEYRHQLIALEKDAVVLEAK</sequence>
<dbReference type="InterPro" id="IPR005033">
    <property type="entry name" value="YEATS"/>
</dbReference>
<evidence type="ECO:0000256" key="3">
    <source>
        <dbReference type="ARBA" id="ARBA00023163"/>
    </source>
</evidence>
<keyword evidence="9" id="KW-1185">Reference proteome</keyword>
<dbReference type="GO" id="GO:0031509">
    <property type="term" value="P:subtelomeric heterochromatin formation"/>
    <property type="evidence" value="ECO:0007669"/>
    <property type="project" value="EnsemblFungi"/>
</dbReference>
<evidence type="ECO:0000256" key="4">
    <source>
        <dbReference type="ARBA" id="ARBA00023242"/>
    </source>
</evidence>
<gene>
    <name evidence="8" type="ORF">NEOLI_000522</name>
</gene>
<dbReference type="GO" id="GO:0000781">
    <property type="term" value="C:chromosome, telomeric region"/>
    <property type="evidence" value="ECO:0007669"/>
    <property type="project" value="GOC"/>
</dbReference>
<reference evidence="8 9" key="1">
    <citation type="submission" date="2016-04" db="EMBL/GenBank/DDBJ databases">
        <title>Evolutionary innovation and constraint leading to complex multicellularity in the Ascomycota.</title>
        <authorList>
            <person name="Cisse O."/>
            <person name="Nguyen A."/>
            <person name="Hewitt D.A."/>
            <person name="Jedd G."/>
            <person name="Stajich J.E."/>
        </authorList>
    </citation>
    <scope>NUCLEOTIDE SEQUENCE [LARGE SCALE GENOMIC DNA]</scope>
    <source>
        <strain evidence="8 9">DAH-3</strain>
    </source>
</reference>
<comment type="subcellular location">
    <subcellularLocation>
        <location evidence="5">Nucleus</location>
    </subcellularLocation>
</comment>